<keyword evidence="8" id="KW-0472">Membrane</keyword>
<protein>
    <recommendedName>
        <fullName evidence="9">ABC transporter domain-containing protein</fullName>
    </recommendedName>
</protein>
<feature type="non-terminal residue" evidence="10">
    <location>
        <position position="1"/>
    </location>
</feature>
<dbReference type="InterPro" id="IPR003439">
    <property type="entry name" value="ABC_transporter-like_ATP-bd"/>
</dbReference>
<keyword evidence="3" id="KW-0762">Sugar transport</keyword>
<evidence type="ECO:0000256" key="6">
    <source>
        <dbReference type="ARBA" id="ARBA00022840"/>
    </source>
</evidence>
<feature type="non-terminal residue" evidence="10">
    <location>
        <position position="265"/>
    </location>
</feature>
<accession>X0UQM3</accession>
<dbReference type="Gene3D" id="3.40.50.300">
    <property type="entry name" value="P-loop containing nucleotide triphosphate hydrolases"/>
    <property type="match status" value="1"/>
</dbReference>
<dbReference type="PANTHER" id="PTHR43790:SF3">
    <property type="entry name" value="D-ALLOSE IMPORT ATP-BINDING PROTEIN ALSA-RELATED"/>
    <property type="match status" value="1"/>
</dbReference>
<evidence type="ECO:0000313" key="10">
    <source>
        <dbReference type="EMBL" id="GAG07960.1"/>
    </source>
</evidence>
<dbReference type="InterPro" id="IPR050107">
    <property type="entry name" value="ABC_carbohydrate_import_ATPase"/>
</dbReference>
<keyword evidence="4" id="KW-0677">Repeat</keyword>
<evidence type="ECO:0000256" key="5">
    <source>
        <dbReference type="ARBA" id="ARBA00022741"/>
    </source>
</evidence>
<dbReference type="AlphaFoldDB" id="X0UQM3"/>
<proteinExistence type="predicted"/>
<dbReference type="Pfam" id="PF00005">
    <property type="entry name" value="ABC_tran"/>
    <property type="match status" value="1"/>
</dbReference>
<keyword evidence="7" id="KW-1278">Translocase</keyword>
<dbReference type="InterPro" id="IPR003593">
    <property type="entry name" value="AAA+_ATPase"/>
</dbReference>
<keyword evidence="5" id="KW-0547">Nucleotide-binding</keyword>
<gene>
    <name evidence="10" type="ORF">S01H1_42588</name>
</gene>
<organism evidence="10">
    <name type="scientific">marine sediment metagenome</name>
    <dbReference type="NCBI Taxonomy" id="412755"/>
    <lineage>
        <taxon>unclassified sequences</taxon>
        <taxon>metagenomes</taxon>
        <taxon>ecological metagenomes</taxon>
    </lineage>
</organism>
<dbReference type="SUPFAM" id="SSF52540">
    <property type="entry name" value="P-loop containing nucleoside triphosphate hydrolases"/>
    <property type="match status" value="1"/>
</dbReference>
<dbReference type="SMART" id="SM00382">
    <property type="entry name" value="AAA"/>
    <property type="match status" value="1"/>
</dbReference>
<evidence type="ECO:0000256" key="1">
    <source>
        <dbReference type="ARBA" id="ARBA00022448"/>
    </source>
</evidence>
<evidence type="ECO:0000259" key="9">
    <source>
        <dbReference type="PROSITE" id="PS50893"/>
    </source>
</evidence>
<name>X0UQM3_9ZZZZ</name>
<evidence type="ECO:0000256" key="2">
    <source>
        <dbReference type="ARBA" id="ARBA00022475"/>
    </source>
</evidence>
<dbReference type="InterPro" id="IPR027417">
    <property type="entry name" value="P-loop_NTPase"/>
</dbReference>
<keyword evidence="2" id="KW-1003">Cell membrane</keyword>
<keyword evidence="1" id="KW-0813">Transport</keyword>
<keyword evidence="6" id="KW-0067">ATP-binding</keyword>
<comment type="caution">
    <text evidence="10">The sequence shown here is derived from an EMBL/GenBank/DDBJ whole genome shotgun (WGS) entry which is preliminary data.</text>
</comment>
<evidence type="ECO:0000256" key="4">
    <source>
        <dbReference type="ARBA" id="ARBA00022737"/>
    </source>
</evidence>
<dbReference type="InterPro" id="IPR017871">
    <property type="entry name" value="ABC_transporter-like_CS"/>
</dbReference>
<evidence type="ECO:0000256" key="8">
    <source>
        <dbReference type="ARBA" id="ARBA00023136"/>
    </source>
</evidence>
<reference evidence="10" key="1">
    <citation type="journal article" date="2014" name="Front. Microbiol.">
        <title>High frequency of phylogenetically diverse reductive dehalogenase-homologous genes in deep subseafloor sedimentary metagenomes.</title>
        <authorList>
            <person name="Kawai M."/>
            <person name="Futagami T."/>
            <person name="Toyoda A."/>
            <person name="Takaki Y."/>
            <person name="Nishi S."/>
            <person name="Hori S."/>
            <person name="Arai W."/>
            <person name="Tsubouchi T."/>
            <person name="Morono Y."/>
            <person name="Uchiyama I."/>
            <person name="Ito T."/>
            <person name="Fujiyama A."/>
            <person name="Inagaki F."/>
            <person name="Takami H."/>
        </authorList>
    </citation>
    <scope>NUCLEOTIDE SEQUENCE</scope>
    <source>
        <strain evidence="10">Expedition CK06-06</strain>
    </source>
</reference>
<dbReference type="PROSITE" id="PS00211">
    <property type="entry name" value="ABC_TRANSPORTER_1"/>
    <property type="match status" value="1"/>
</dbReference>
<dbReference type="GO" id="GO:0016887">
    <property type="term" value="F:ATP hydrolysis activity"/>
    <property type="evidence" value="ECO:0007669"/>
    <property type="project" value="InterPro"/>
</dbReference>
<feature type="domain" description="ABC transporter" evidence="9">
    <location>
        <begin position="24"/>
        <end position="264"/>
    </location>
</feature>
<dbReference type="CDD" id="cd03215">
    <property type="entry name" value="ABC_Carb_Monos_II"/>
    <property type="match status" value="1"/>
</dbReference>
<evidence type="ECO:0000256" key="7">
    <source>
        <dbReference type="ARBA" id="ARBA00022967"/>
    </source>
</evidence>
<dbReference type="GO" id="GO:0005524">
    <property type="term" value="F:ATP binding"/>
    <property type="evidence" value="ECO:0007669"/>
    <property type="project" value="UniProtKB-KW"/>
</dbReference>
<evidence type="ECO:0000256" key="3">
    <source>
        <dbReference type="ARBA" id="ARBA00022597"/>
    </source>
</evidence>
<dbReference type="EMBL" id="BARS01027090">
    <property type="protein sequence ID" value="GAG07960.1"/>
    <property type="molecule type" value="Genomic_DNA"/>
</dbReference>
<dbReference type="PROSITE" id="PS50893">
    <property type="entry name" value="ABC_TRANSPORTER_2"/>
    <property type="match status" value="1"/>
</dbReference>
<sequence>SHDSLIQMMLGQGIDETFHKVPPGREKEILSIEGLSTNYVKDITFTVRTGEVLGVFGLLGSGRTELARALFGADQHTSGIMKLNGERKKFSNPSDAIRAGIGLIPENRKEEGLLLHWDILKNLSLAGLYRTNKAKLLRPQLEFEVAERFSERLSIRAPSLETQVESLSGGNQQKVVIAKWMSLEPSLLIMDEPTRGIDVGAKREIYSLIKDMSDKGISVIFISSETDEIAGLCLRVAVMYSGSIAGILKDDEITEEMLIKLAFYG</sequence>
<dbReference type="PANTHER" id="PTHR43790">
    <property type="entry name" value="CARBOHYDRATE TRANSPORT ATP-BINDING PROTEIN MG119-RELATED"/>
    <property type="match status" value="1"/>
</dbReference>